<comment type="caution">
    <text evidence="1">The sequence shown here is derived from an EMBL/GenBank/DDBJ whole genome shotgun (WGS) entry which is preliminary data.</text>
</comment>
<proteinExistence type="predicted"/>
<accession>A0ACB8E4H6</accession>
<organism evidence="1 2">
    <name type="scientific">Dermacentor silvarum</name>
    <name type="common">Tick</name>
    <dbReference type="NCBI Taxonomy" id="543639"/>
    <lineage>
        <taxon>Eukaryota</taxon>
        <taxon>Metazoa</taxon>
        <taxon>Ecdysozoa</taxon>
        <taxon>Arthropoda</taxon>
        <taxon>Chelicerata</taxon>
        <taxon>Arachnida</taxon>
        <taxon>Acari</taxon>
        <taxon>Parasitiformes</taxon>
        <taxon>Ixodida</taxon>
        <taxon>Ixodoidea</taxon>
        <taxon>Ixodidae</taxon>
        <taxon>Rhipicephalinae</taxon>
        <taxon>Dermacentor</taxon>
    </lineage>
</organism>
<sequence>MTTTATSPSGSSTVCVASTALSNSEDATTTNQRTTDNAAYFQTFFTQIVNNDKSRYVRGIMEGGSQKYFVQEDVALKLNLKMVRETTLPLNTFRSTCPSASEKRKVVEVPL</sequence>
<reference evidence="1" key="1">
    <citation type="submission" date="2020-05" db="EMBL/GenBank/DDBJ databases">
        <title>Large-scale comparative analyses of tick genomes elucidate their genetic diversity and vector capacities.</title>
        <authorList>
            <person name="Jia N."/>
            <person name="Wang J."/>
            <person name="Shi W."/>
            <person name="Du L."/>
            <person name="Sun Y."/>
            <person name="Zhan W."/>
            <person name="Jiang J."/>
            <person name="Wang Q."/>
            <person name="Zhang B."/>
            <person name="Ji P."/>
            <person name="Sakyi L.B."/>
            <person name="Cui X."/>
            <person name="Yuan T."/>
            <person name="Jiang B."/>
            <person name="Yang W."/>
            <person name="Lam T.T.-Y."/>
            <person name="Chang Q."/>
            <person name="Ding S."/>
            <person name="Wang X."/>
            <person name="Zhu J."/>
            <person name="Ruan X."/>
            <person name="Zhao L."/>
            <person name="Wei J."/>
            <person name="Que T."/>
            <person name="Du C."/>
            <person name="Cheng J."/>
            <person name="Dai P."/>
            <person name="Han X."/>
            <person name="Huang E."/>
            <person name="Gao Y."/>
            <person name="Liu J."/>
            <person name="Shao H."/>
            <person name="Ye R."/>
            <person name="Li L."/>
            <person name="Wei W."/>
            <person name="Wang X."/>
            <person name="Wang C."/>
            <person name="Yang T."/>
            <person name="Huo Q."/>
            <person name="Li W."/>
            <person name="Guo W."/>
            <person name="Chen H."/>
            <person name="Zhou L."/>
            <person name="Ni X."/>
            <person name="Tian J."/>
            <person name="Zhou Y."/>
            <person name="Sheng Y."/>
            <person name="Liu T."/>
            <person name="Pan Y."/>
            <person name="Xia L."/>
            <person name="Li J."/>
            <person name="Zhao F."/>
            <person name="Cao W."/>
        </authorList>
    </citation>
    <scope>NUCLEOTIDE SEQUENCE</scope>
    <source>
        <strain evidence="1">Dsil-2018</strain>
    </source>
</reference>
<name>A0ACB8E4H6_DERSI</name>
<gene>
    <name evidence="1" type="ORF">HPB49_025238</name>
</gene>
<dbReference type="EMBL" id="CM023470">
    <property type="protein sequence ID" value="KAH7981543.1"/>
    <property type="molecule type" value="Genomic_DNA"/>
</dbReference>
<evidence type="ECO:0000313" key="2">
    <source>
        <dbReference type="Proteomes" id="UP000821865"/>
    </source>
</evidence>
<keyword evidence="2" id="KW-1185">Reference proteome</keyword>
<evidence type="ECO:0000313" key="1">
    <source>
        <dbReference type="EMBL" id="KAH7981543.1"/>
    </source>
</evidence>
<dbReference type="Proteomes" id="UP000821865">
    <property type="component" value="Chromosome 1"/>
</dbReference>
<protein>
    <submittedName>
        <fullName evidence="1">Uncharacterized protein</fullName>
    </submittedName>
</protein>